<evidence type="ECO:0000256" key="11">
    <source>
        <dbReference type="ARBA" id="ARBA00022777"/>
    </source>
</evidence>
<dbReference type="PROSITE" id="PS50003">
    <property type="entry name" value="PH_DOMAIN"/>
    <property type="match status" value="1"/>
</dbReference>
<keyword evidence="6 14" id="KW-0808">Transferase</keyword>
<dbReference type="Pfam" id="PF00609">
    <property type="entry name" value="DAGK_acc"/>
    <property type="match status" value="1"/>
</dbReference>
<evidence type="ECO:0000313" key="18">
    <source>
        <dbReference type="EMBL" id="EDO40684.1"/>
    </source>
</evidence>
<dbReference type="InterPro" id="IPR046349">
    <property type="entry name" value="C1-like_sf"/>
</dbReference>
<organism evidence="18 19">
    <name type="scientific">Nematostella vectensis</name>
    <name type="common">Starlet sea anemone</name>
    <dbReference type="NCBI Taxonomy" id="45351"/>
    <lineage>
        <taxon>Eukaryota</taxon>
        <taxon>Metazoa</taxon>
        <taxon>Cnidaria</taxon>
        <taxon>Anthozoa</taxon>
        <taxon>Hexacorallia</taxon>
        <taxon>Actiniaria</taxon>
        <taxon>Edwardsiidae</taxon>
        <taxon>Nematostella</taxon>
    </lineage>
</organism>
<evidence type="ECO:0000256" key="13">
    <source>
        <dbReference type="ARBA" id="ARBA00022840"/>
    </source>
</evidence>
<dbReference type="PROSITE" id="PS00479">
    <property type="entry name" value="ZF_DAG_PE_1"/>
    <property type="match status" value="2"/>
</dbReference>
<dbReference type="SMART" id="SM00046">
    <property type="entry name" value="DAGKc"/>
    <property type="match status" value="1"/>
</dbReference>
<comment type="subcellular location">
    <subcellularLocation>
        <location evidence="2">Cytoplasm</location>
    </subcellularLocation>
</comment>
<dbReference type="InterPro" id="IPR001849">
    <property type="entry name" value="PH_domain"/>
</dbReference>
<feature type="domain" description="Phorbol-ester/DAG-type" evidence="16">
    <location>
        <begin position="155"/>
        <end position="206"/>
    </location>
</feature>
<feature type="non-terminal residue" evidence="18">
    <location>
        <position position="1"/>
    </location>
</feature>
<feature type="domain" description="DAGKc" evidence="17">
    <location>
        <begin position="235"/>
        <end position="370"/>
    </location>
</feature>
<dbReference type="HOGENOM" id="CLU_001799_3_3_1"/>
<dbReference type="PhylomeDB" id="A7S6N0"/>
<evidence type="ECO:0000256" key="6">
    <source>
        <dbReference type="ARBA" id="ARBA00022679"/>
    </source>
</evidence>
<dbReference type="Gene3D" id="3.40.50.10330">
    <property type="entry name" value="Probable inorganic polyphosphate/atp-NAD kinase, domain 1"/>
    <property type="match status" value="1"/>
</dbReference>
<evidence type="ECO:0000256" key="3">
    <source>
        <dbReference type="ARBA" id="ARBA00009280"/>
    </source>
</evidence>
<dbReference type="Pfam" id="PF00781">
    <property type="entry name" value="DAGK_cat"/>
    <property type="match status" value="1"/>
</dbReference>
<accession>A7S6N0</accession>
<dbReference type="CDD" id="cd20852">
    <property type="entry name" value="C1_DGK_typeII_rpt2"/>
    <property type="match status" value="1"/>
</dbReference>
<dbReference type="FunFam" id="3.30.60.20:FF:000002">
    <property type="entry name" value="Diacylglycerol kinase"/>
    <property type="match status" value="1"/>
</dbReference>
<dbReference type="GO" id="GO:0046339">
    <property type="term" value="P:diacylglycerol metabolic process"/>
    <property type="evidence" value="ECO:0000318"/>
    <property type="project" value="GO_Central"/>
</dbReference>
<evidence type="ECO:0000256" key="9">
    <source>
        <dbReference type="ARBA" id="ARBA00022741"/>
    </source>
</evidence>
<dbReference type="InterPro" id="IPR017438">
    <property type="entry name" value="ATP-NAD_kinase_N"/>
</dbReference>
<dbReference type="GO" id="GO:0008270">
    <property type="term" value="F:zinc ion binding"/>
    <property type="evidence" value="ECO:0007669"/>
    <property type="project" value="UniProtKB-KW"/>
</dbReference>
<dbReference type="PANTHER" id="PTHR11255">
    <property type="entry name" value="DIACYLGLYCEROL KINASE"/>
    <property type="match status" value="1"/>
</dbReference>
<dbReference type="OMA" id="CRFKSHK"/>
<reference evidence="18 19" key="1">
    <citation type="journal article" date="2007" name="Science">
        <title>Sea anemone genome reveals ancestral eumetazoan gene repertoire and genomic organization.</title>
        <authorList>
            <person name="Putnam N.H."/>
            <person name="Srivastava M."/>
            <person name="Hellsten U."/>
            <person name="Dirks B."/>
            <person name="Chapman J."/>
            <person name="Salamov A."/>
            <person name="Terry A."/>
            <person name="Shapiro H."/>
            <person name="Lindquist E."/>
            <person name="Kapitonov V.V."/>
            <person name="Jurka J."/>
            <person name="Genikhovich G."/>
            <person name="Grigoriev I.V."/>
            <person name="Lucas S.M."/>
            <person name="Steele R.E."/>
            <person name="Finnerty J.R."/>
            <person name="Technau U."/>
            <person name="Martindale M.Q."/>
            <person name="Rokhsar D.S."/>
        </authorList>
    </citation>
    <scope>NUCLEOTIDE SEQUENCE [LARGE SCALE GENOMIC DNA]</scope>
    <source>
        <strain evidence="19">CH2 X CH6</strain>
    </source>
</reference>
<sequence length="719" mass="79071">MTLFFVCPQDTIFNEIDLQDVSVAECSIRNVNNSFTVITPFRSLVLCADSRQEMEEWLGCLKSSNKKRSSQSDLLDQISGLHNWYSCAHARPTFCNVCKDILSGVTSKGLSCEVCRFKSHKRCAAKAPNNCKWTTMQAIRKDNEDCDNSDPMSMPHQWLEGNLTPGARCTVCERPCGSKRRLLDFRCLWCNMTVHHSCKLSVVSKCTLGENSLSVLPPMFIKGLSELAKGEVVKPRNSPLLVFVNSKSGDNQGVKFIRKFKQLLNPLQVFDLGVGGPTNGLKFFRRFRRFRILVCGGDGSVGWVMKEVDLMKMATQCQIGVLPLGTGNDLSRVLGWGTSFADENSVPQFLQHLERAKPLMLDRWAIMVQECNPTLPSSRSSSIEALDTPVRVMDTFESNVATHLTRILHSSQHTIVISSAKVLCETVKDFVAKVGAASATTEPDAADSLASKCSVLNDKLNLLLKALSIESEASSTPVKEDLADMKSGSSGSINSIGSGGKAQKVFVPRDALMSRANSLKKALKQIIDHTEIDTSSFSSSPAPRADIRFLSKGSSHPFQPREGLMGSMISKALLANADALCAAATPVMNAVSDVDGFSEKCVMNNYFGIGIDAKITLDFHTRREEHPEKYRSRTRNMIWYGVLGGKEIVQRTYKNIDQRVKCDGHRISLPSLQGIVVLNITSYMGGANFWGGGRDDGFTDPSFDDNILEVIAVLGAKQM</sequence>
<evidence type="ECO:0000259" key="17">
    <source>
        <dbReference type="PROSITE" id="PS50146"/>
    </source>
</evidence>
<protein>
    <recommendedName>
        <fullName evidence="14">Diacylglycerol kinase</fullName>
        <shortName evidence="14">DAG kinase</shortName>
        <ecNumber evidence="14">2.7.1.107</ecNumber>
    </recommendedName>
</protein>
<gene>
    <name evidence="18" type="ORF">NEMVEDRAFT_v1g106616</name>
</gene>
<keyword evidence="7" id="KW-0479">Metal-binding</keyword>
<dbReference type="InterPro" id="IPR001206">
    <property type="entry name" value="Diacylglycerol_kinase_cat_dom"/>
</dbReference>
<feature type="domain" description="PH" evidence="15">
    <location>
        <begin position="1"/>
        <end position="66"/>
    </location>
</feature>
<dbReference type="SUPFAM" id="SSF57889">
    <property type="entry name" value="Cysteine-rich domain"/>
    <property type="match status" value="2"/>
</dbReference>
<dbReference type="Gene3D" id="2.30.29.30">
    <property type="entry name" value="Pleckstrin-homology domain (PH domain)/Phosphotyrosine-binding domain (PTB)"/>
    <property type="match status" value="1"/>
</dbReference>
<proteinExistence type="inferred from homology"/>
<comment type="function">
    <text evidence="1">Phosphorylates diacylglycerol (DAG) to generate phosphatidic acid (PA).</text>
</comment>
<dbReference type="Proteomes" id="UP000001593">
    <property type="component" value="Unassembled WGS sequence"/>
</dbReference>
<dbReference type="AlphaFoldDB" id="A7S6N0"/>
<dbReference type="GO" id="GO:0005886">
    <property type="term" value="C:plasma membrane"/>
    <property type="evidence" value="ECO:0000318"/>
    <property type="project" value="GO_Central"/>
</dbReference>
<dbReference type="PROSITE" id="PS50081">
    <property type="entry name" value="ZF_DAG_PE_2"/>
    <property type="match status" value="2"/>
</dbReference>
<dbReference type="GO" id="GO:0006654">
    <property type="term" value="P:phosphatidic acid biosynthetic process"/>
    <property type="evidence" value="ECO:0000318"/>
    <property type="project" value="GO_Central"/>
</dbReference>
<keyword evidence="5" id="KW-0597">Phosphoprotein</keyword>
<evidence type="ECO:0000256" key="10">
    <source>
        <dbReference type="ARBA" id="ARBA00022771"/>
    </source>
</evidence>
<keyword evidence="11 14" id="KW-0418">Kinase</keyword>
<dbReference type="SUPFAM" id="SSF50729">
    <property type="entry name" value="PH domain-like"/>
    <property type="match status" value="1"/>
</dbReference>
<dbReference type="SMART" id="SM00109">
    <property type="entry name" value="C1"/>
    <property type="match status" value="2"/>
</dbReference>
<dbReference type="Pfam" id="PF00130">
    <property type="entry name" value="C1_1"/>
    <property type="match status" value="2"/>
</dbReference>
<keyword evidence="9 14" id="KW-0547">Nucleotide-binding</keyword>
<dbReference type="STRING" id="45351.A7S6N0"/>
<feature type="domain" description="Phorbol-ester/DAG-type" evidence="16">
    <location>
        <begin position="81"/>
        <end position="131"/>
    </location>
</feature>
<dbReference type="InterPro" id="IPR016064">
    <property type="entry name" value="NAD/diacylglycerol_kinase_sf"/>
</dbReference>
<evidence type="ECO:0000256" key="8">
    <source>
        <dbReference type="ARBA" id="ARBA00022737"/>
    </source>
</evidence>
<evidence type="ECO:0000256" key="1">
    <source>
        <dbReference type="ARBA" id="ARBA00002064"/>
    </source>
</evidence>
<evidence type="ECO:0000256" key="14">
    <source>
        <dbReference type="RuleBase" id="RU361128"/>
    </source>
</evidence>
<dbReference type="GO" id="GO:0007200">
    <property type="term" value="P:phospholipase C-activating G protein-coupled receptor signaling pathway"/>
    <property type="evidence" value="ECO:0007669"/>
    <property type="project" value="InterPro"/>
</dbReference>
<keyword evidence="8" id="KW-0677">Repeat</keyword>
<dbReference type="Gene3D" id="2.60.200.40">
    <property type="match status" value="1"/>
</dbReference>
<comment type="catalytic activity">
    <reaction evidence="14">
        <text>a 1,2-diacyl-sn-glycerol + ATP = a 1,2-diacyl-sn-glycero-3-phosphate + ADP + H(+)</text>
        <dbReference type="Rhea" id="RHEA:10272"/>
        <dbReference type="ChEBI" id="CHEBI:15378"/>
        <dbReference type="ChEBI" id="CHEBI:17815"/>
        <dbReference type="ChEBI" id="CHEBI:30616"/>
        <dbReference type="ChEBI" id="CHEBI:58608"/>
        <dbReference type="ChEBI" id="CHEBI:456216"/>
        <dbReference type="EC" id="2.7.1.107"/>
    </reaction>
</comment>
<dbReference type="eggNOG" id="KOG1170">
    <property type="taxonomic scope" value="Eukaryota"/>
</dbReference>
<dbReference type="CDD" id="cd20800">
    <property type="entry name" value="C1_DGK_typeII_rpt1"/>
    <property type="match status" value="1"/>
</dbReference>
<dbReference type="PROSITE" id="PS50146">
    <property type="entry name" value="DAGK"/>
    <property type="match status" value="1"/>
</dbReference>
<dbReference type="PANTHER" id="PTHR11255:SF109">
    <property type="entry name" value="DIACYLGLYCEROL KINASE ETA"/>
    <property type="match status" value="1"/>
</dbReference>
<keyword evidence="19" id="KW-1185">Reference proteome</keyword>
<keyword evidence="4" id="KW-0963">Cytoplasm</keyword>
<dbReference type="GO" id="GO:0005737">
    <property type="term" value="C:cytoplasm"/>
    <property type="evidence" value="ECO:0007669"/>
    <property type="project" value="UniProtKB-SubCell"/>
</dbReference>
<dbReference type="InterPro" id="IPR000756">
    <property type="entry name" value="Diacylglycerol_kin_accessory"/>
</dbReference>
<dbReference type="InterPro" id="IPR002219">
    <property type="entry name" value="PKC_DAG/PE"/>
</dbReference>
<dbReference type="SMART" id="SM00045">
    <property type="entry name" value="DAGKa"/>
    <property type="match status" value="1"/>
</dbReference>
<evidence type="ECO:0000256" key="2">
    <source>
        <dbReference type="ARBA" id="ARBA00004496"/>
    </source>
</evidence>
<dbReference type="GO" id="GO:0005524">
    <property type="term" value="F:ATP binding"/>
    <property type="evidence" value="ECO:0007669"/>
    <property type="project" value="UniProtKB-KW"/>
</dbReference>
<dbReference type="SUPFAM" id="SSF111331">
    <property type="entry name" value="NAD kinase/diacylglycerol kinase-like"/>
    <property type="match status" value="1"/>
</dbReference>
<evidence type="ECO:0000259" key="16">
    <source>
        <dbReference type="PROSITE" id="PS50081"/>
    </source>
</evidence>
<keyword evidence="12" id="KW-0862">Zinc</keyword>
<keyword evidence="13 14" id="KW-0067">ATP-binding</keyword>
<evidence type="ECO:0000313" key="19">
    <source>
        <dbReference type="Proteomes" id="UP000001593"/>
    </source>
</evidence>
<evidence type="ECO:0000256" key="12">
    <source>
        <dbReference type="ARBA" id="ARBA00022833"/>
    </source>
</evidence>
<evidence type="ECO:0000256" key="7">
    <source>
        <dbReference type="ARBA" id="ARBA00022723"/>
    </source>
</evidence>
<dbReference type="Gene3D" id="3.30.60.20">
    <property type="match status" value="2"/>
</dbReference>
<keyword evidence="10" id="KW-0863">Zinc-finger</keyword>
<dbReference type="InParanoid" id="A7S6N0"/>
<dbReference type="InterPro" id="IPR011993">
    <property type="entry name" value="PH-like_dom_sf"/>
</dbReference>
<evidence type="ECO:0000256" key="5">
    <source>
        <dbReference type="ARBA" id="ARBA00022553"/>
    </source>
</evidence>
<dbReference type="EC" id="2.7.1.107" evidence="14"/>
<dbReference type="GO" id="GO:0004143">
    <property type="term" value="F:ATP-dependent diacylglycerol kinase activity"/>
    <property type="evidence" value="ECO:0000318"/>
    <property type="project" value="GO_Central"/>
</dbReference>
<evidence type="ECO:0000256" key="4">
    <source>
        <dbReference type="ARBA" id="ARBA00022490"/>
    </source>
</evidence>
<dbReference type="InterPro" id="IPR037607">
    <property type="entry name" value="DGK"/>
</dbReference>
<comment type="similarity">
    <text evidence="3 14">Belongs to the eukaryotic diacylglycerol kinase family.</text>
</comment>
<dbReference type="GO" id="GO:0035556">
    <property type="term" value="P:intracellular signal transduction"/>
    <property type="evidence" value="ECO:0000318"/>
    <property type="project" value="GO_Central"/>
</dbReference>
<name>A7S6N0_NEMVE</name>
<dbReference type="EMBL" id="DS469588">
    <property type="protein sequence ID" value="EDO40684.1"/>
    <property type="molecule type" value="Genomic_DNA"/>
</dbReference>
<evidence type="ECO:0000259" key="15">
    <source>
        <dbReference type="PROSITE" id="PS50003"/>
    </source>
</evidence>